<dbReference type="PANTHER" id="PTHR12126:SF11">
    <property type="entry name" value="NADH DEHYDROGENASE [UBIQUINONE] 1 ALPHA SUBCOMPLEX SUBUNIT 9, MITOCHONDRIAL"/>
    <property type="match status" value="1"/>
</dbReference>
<dbReference type="Gene3D" id="3.40.50.720">
    <property type="entry name" value="NAD(P)-binding Rossmann-like Domain"/>
    <property type="match status" value="1"/>
</dbReference>
<sequence>MSTVMGYHGVSRARTPIADATVGSVLTPQKITVVGATGLIGRQLLPLLSGRGHDVTAASRASGVDLLTGDGLDDALAGADVVIDVINSATPDDSAEAFFEHTSAHLSAAAARTGVGHYVVLSIVGADRMAAQSGYIRGKLAQEAAAENSGVPWTVLRATQFHELAAPITESLITEDVVRTPVALIQTVDSAEVTTVLARIAAGRPLNAIHHVGGPQKMSFADMARTVLRHQGRTLDVIDDPSATYSGLSIDFTTLVTDDDAELGTTRLEDWFTGR</sequence>
<proteinExistence type="predicted"/>
<comment type="caution">
    <text evidence="2">The sequence shown here is derived from an EMBL/GenBank/DDBJ whole genome shotgun (WGS) entry which is preliminary data.</text>
</comment>
<dbReference type="AlphaFoldDB" id="A0A0J6W1U7"/>
<evidence type="ECO:0000313" key="2">
    <source>
        <dbReference type="EMBL" id="KMO76374.1"/>
    </source>
</evidence>
<dbReference type="GO" id="GO:0044877">
    <property type="term" value="F:protein-containing complex binding"/>
    <property type="evidence" value="ECO:0007669"/>
    <property type="project" value="TreeGrafter"/>
</dbReference>
<reference evidence="2 3" key="1">
    <citation type="journal article" date="2015" name="Genome Biol. Evol.">
        <title>Characterization of Three Mycobacterium spp. with Potential Use in Bioremediation by Genome Sequencing and Comparative Genomics.</title>
        <authorList>
            <person name="Das S."/>
            <person name="Pettersson B.M."/>
            <person name="Behra P.R."/>
            <person name="Ramesh M."/>
            <person name="Dasgupta S."/>
            <person name="Bhattacharya A."/>
            <person name="Kirsebom L.A."/>
        </authorList>
    </citation>
    <scope>NUCLEOTIDE SEQUENCE [LARGE SCALE GENOMIC DNA]</scope>
    <source>
        <strain evidence="2 3">DSM 44075</strain>
    </source>
</reference>
<name>A0A0J6W1U7_9MYCO</name>
<accession>A0A0J6W1U7</accession>
<organism evidence="2 3">
    <name type="scientific">Mycolicibacterium obuense</name>
    <dbReference type="NCBI Taxonomy" id="1807"/>
    <lineage>
        <taxon>Bacteria</taxon>
        <taxon>Bacillati</taxon>
        <taxon>Actinomycetota</taxon>
        <taxon>Actinomycetes</taxon>
        <taxon>Mycobacteriales</taxon>
        <taxon>Mycobacteriaceae</taxon>
        <taxon>Mycolicibacterium</taxon>
    </lineage>
</organism>
<feature type="domain" description="NAD(P)-binding" evidence="1">
    <location>
        <begin position="35"/>
        <end position="164"/>
    </location>
</feature>
<dbReference type="SUPFAM" id="SSF51735">
    <property type="entry name" value="NAD(P)-binding Rossmann-fold domains"/>
    <property type="match status" value="1"/>
</dbReference>
<dbReference type="InterPro" id="IPR051207">
    <property type="entry name" value="ComplexI_NDUFA9_subunit"/>
</dbReference>
<dbReference type="PANTHER" id="PTHR12126">
    <property type="entry name" value="NADH-UBIQUINONE OXIDOREDUCTASE 39 KDA SUBUNIT-RELATED"/>
    <property type="match status" value="1"/>
</dbReference>
<dbReference type="EMBL" id="JYNU01000013">
    <property type="protein sequence ID" value="KMO76374.1"/>
    <property type="molecule type" value="Genomic_DNA"/>
</dbReference>
<dbReference type="PATRIC" id="fig|1807.14.peg.2387"/>
<dbReference type="InterPro" id="IPR036291">
    <property type="entry name" value="NAD(P)-bd_dom_sf"/>
</dbReference>
<dbReference type="InterPro" id="IPR016040">
    <property type="entry name" value="NAD(P)-bd_dom"/>
</dbReference>
<gene>
    <name evidence="2" type="ORF">MOBUDSM44075_02366</name>
</gene>
<dbReference type="Proteomes" id="UP000036313">
    <property type="component" value="Unassembled WGS sequence"/>
</dbReference>
<evidence type="ECO:0000259" key="1">
    <source>
        <dbReference type="Pfam" id="PF13460"/>
    </source>
</evidence>
<protein>
    <submittedName>
        <fullName evidence="2">NmrA-like family protein</fullName>
    </submittedName>
</protein>
<dbReference type="Pfam" id="PF13460">
    <property type="entry name" value="NAD_binding_10"/>
    <property type="match status" value="1"/>
</dbReference>
<evidence type="ECO:0000313" key="3">
    <source>
        <dbReference type="Proteomes" id="UP000036313"/>
    </source>
</evidence>